<evidence type="ECO:0000313" key="3">
    <source>
        <dbReference type="Proteomes" id="UP000008311"/>
    </source>
</evidence>
<reference evidence="3" key="1">
    <citation type="journal article" date="2010" name="Nat. Biotechnol.">
        <title>Draft genome sequence of the oilseed species Ricinus communis.</title>
        <authorList>
            <person name="Chan A.P."/>
            <person name="Crabtree J."/>
            <person name="Zhao Q."/>
            <person name="Lorenzi H."/>
            <person name="Orvis J."/>
            <person name="Puiu D."/>
            <person name="Melake-Berhan A."/>
            <person name="Jones K.M."/>
            <person name="Redman J."/>
            <person name="Chen G."/>
            <person name="Cahoon E.B."/>
            <person name="Gedil M."/>
            <person name="Stanke M."/>
            <person name="Haas B.J."/>
            <person name="Wortman J.R."/>
            <person name="Fraser-Liggett C.M."/>
            <person name="Ravel J."/>
            <person name="Rabinowicz P.D."/>
        </authorList>
    </citation>
    <scope>NUCLEOTIDE SEQUENCE [LARGE SCALE GENOMIC DNA]</scope>
    <source>
        <strain evidence="3">cv. Hale</strain>
    </source>
</reference>
<organism evidence="2 3">
    <name type="scientific">Ricinus communis</name>
    <name type="common">Castor bean</name>
    <dbReference type="NCBI Taxonomy" id="3988"/>
    <lineage>
        <taxon>Eukaryota</taxon>
        <taxon>Viridiplantae</taxon>
        <taxon>Streptophyta</taxon>
        <taxon>Embryophyta</taxon>
        <taxon>Tracheophyta</taxon>
        <taxon>Spermatophyta</taxon>
        <taxon>Magnoliopsida</taxon>
        <taxon>eudicotyledons</taxon>
        <taxon>Gunneridae</taxon>
        <taxon>Pentapetalae</taxon>
        <taxon>rosids</taxon>
        <taxon>fabids</taxon>
        <taxon>Malpighiales</taxon>
        <taxon>Euphorbiaceae</taxon>
        <taxon>Acalyphoideae</taxon>
        <taxon>Acalypheae</taxon>
        <taxon>Ricinus</taxon>
    </lineage>
</organism>
<sequence>MSNLLKKTVGKKKMIIGNQKSQHALGTYIHLTTARGVQSSALKPIERPPSDLPIPPPKTTRPRYPFDTSTSAATTHLTCRVRVMNDDEDDGPFVDSDTDTVVVQSVE</sequence>
<keyword evidence="3" id="KW-1185">Reference proteome</keyword>
<dbReference type="AlphaFoldDB" id="B9SC95"/>
<protein>
    <submittedName>
        <fullName evidence="2">Uncharacterized protein</fullName>
    </submittedName>
</protein>
<feature type="compositionally biased region" description="Acidic residues" evidence="1">
    <location>
        <begin position="86"/>
        <end position="98"/>
    </location>
</feature>
<evidence type="ECO:0000313" key="2">
    <source>
        <dbReference type="EMBL" id="EEF38809.1"/>
    </source>
</evidence>
<gene>
    <name evidence="2" type="ORF">RCOM_1410000</name>
</gene>
<evidence type="ECO:0000256" key="1">
    <source>
        <dbReference type="SAM" id="MobiDB-lite"/>
    </source>
</evidence>
<feature type="compositionally biased region" description="Pro residues" evidence="1">
    <location>
        <begin position="50"/>
        <end position="59"/>
    </location>
</feature>
<dbReference type="Proteomes" id="UP000008311">
    <property type="component" value="Unassembled WGS sequence"/>
</dbReference>
<dbReference type="InParanoid" id="B9SC95"/>
<accession>B9SC95</accession>
<name>B9SC95_RICCO</name>
<proteinExistence type="predicted"/>
<dbReference type="EMBL" id="EQ973919">
    <property type="protein sequence ID" value="EEF38809.1"/>
    <property type="molecule type" value="Genomic_DNA"/>
</dbReference>
<feature type="region of interest" description="Disordered" evidence="1">
    <location>
        <begin position="86"/>
        <end position="107"/>
    </location>
</feature>
<feature type="region of interest" description="Disordered" evidence="1">
    <location>
        <begin position="39"/>
        <end position="71"/>
    </location>
</feature>